<gene>
    <name evidence="2" type="ORF">DPMN_060600</name>
</gene>
<sequence>MSSTNQTLATLAGGFVPMLLKNVLSTKGEKLDLRTLSFKGQLDEIISEFKQRWPINDMVVELFDPNAVEKTEEKVEEGAANKIDKDKRSDANPCKDTKDDSGKQTDDKKEKEDNHKDVQNVKEHTLTAAGSTLMVPGTFSDSTEDLRKVDDHKGVPECLRKLSINPLEDNQVDIFVDLSVVHETTPWKWMFRGSDESIDGHSMTMLNDFHVPNNETRLSNDPDMNTDSLQRQFKTHRPTTRENHFGM</sequence>
<organism evidence="2 3">
    <name type="scientific">Dreissena polymorpha</name>
    <name type="common">Zebra mussel</name>
    <name type="synonym">Mytilus polymorpha</name>
    <dbReference type="NCBI Taxonomy" id="45954"/>
    <lineage>
        <taxon>Eukaryota</taxon>
        <taxon>Metazoa</taxon>
        <taxon>Spiralia</taxon>
        <taxon>Lophotrochozoa</taxon>
        <taxon>Mollusca</taxon>
        <taxon>Bivalvia</taxon>
        <taxon>Autobranchia</taxon>
        <taxon>Heteroconchia</taxon>
        <taxon>Euheterodonta</taxon>
        <taxon>Imparidentia</taxon>
        <taxon>Neoheterodontei</taxon>
        <taxon>Myida</taxon>
        <taxon>Dreissenoidea</taxon>
        <taxon>Dreissenidae</taxon>
        <taxon>Dreissena</taxon>
    </lineage>
</organism>
<dbReference type="EMBL" id="JAIWYP010000013">
    <property type="protein sequence ID" value="KAH3717804.1"/>
    <property type="molecule type" value="Genomic_DNA"/>
</dbReference>
<evidence type="ECO:0000313" key="2">
    <source>
        <dbReference type="EMBL" id="KAH3717804.1"/>
    </source>
</evidence>
<evidence type="ECO:0000256" key="1">
    <source>
        <dbReference type="SAM" id="MobiDB-lite"/>
    </source>
</evidence>
<feature type="compositionally biased region" description="Basic and acidic residues" evidence="1">
    <location>
        <begin position="70"/>
        <end position="125"/>
    </location>
</feature>
<name>A0A9D4C630_DREPO</name>
<reference evidence="2" key="1">
    <citation type="journal article" date="2019" name="bioRxiv">
        <title>The Genome of the Zebra Mussel, Dreissena polymorpha: A Resource for Invasive Species Research.</title>
        <authorList>
            <person name="McCartney M.A."/>
            <person name="Auch B."/>
            <person name="Kono T."/>
            <person name="Mallez S."/>
            <person name="Zhang Y."/>
            <person name="Obille A."/>
            <person name="Becker A."/>
            <person name="Abrahante J.E."/>
            <person name="Garbe J."/>
            <person name="Badalamenti J.P."/>
            <person name="Herman A."/>
            <person name="Mangelson H."/>
            <person name="Liachko I."/>
            <person name="Sullivan S."/>
            <person name="Sone E.D."/>
            <person name="Koren S."/>
            <person name="Silverstein K.A.T."/>
            <person name="Beckman K.B."/>
            <person name="Gohl D.M."/>
        </authorList>
    </citation>
    <scope>NUCLEOTIDE SEQUENCE</scope>
    <source>
        <strain evidence="2">Duluth1</strain>
        <tissue evidence="2">Whole animal</tissue>
    </source>
</reference>
<dbReference type="Proteomes" id="UP000828390">
    <property type="component" value="Unassembled WGS sequence"/>
</dbReference>
<keyword evidence="3" id="KW-1185">Reference proteome</keyword>
<dbReference type="AlphaFoldDB" id="A0A9D4C630"/>
<feature type="region of interest" description="Disordered" evidence="1">
    <location>
        <begin position="70"/>
        <end position="127"/>
    </location>
</feature>
<comment type="caution">
    <text evidence="2">The sequence shown here is derived from an EMBL/GenBank/DDBJ whole genome shotgun (WGS) entry which is preliminary data.</text>
</comment>
<protein>
    <submittedName>
        <fullName evidence="2">Uncharacterized protein</fullName>
    </submittedName>
</protein>
<proteinExistence type="predicted"/>
<accession>A0A9D4C630</accession>
<reference evidence="2" key="2">
    <citation type="submission" date="2020-11" db="EMBL/GenBank/DDBJ databases">
        <authorList>
            <person name="McCartney M.A."/>
            <person name="Auch B."/>
            <person name="Kono T."/>
            <person name="Mallez S."/>
            <person name="Becker A."/>
            <person name="Gohl D.M."/>
            <person name="Silverstein K.A.T."/>
            <person name="Koren S."/>
            <person name="Bechman K.B."/>
            <person name="Herman A."/>
            <person name="Abrahante J.E."/>
            <person name="Garbe J."/>
        </authorList>
    </citation>
    <scope>NUCLEOTIDE SEQUENCE</scope>
    <source>
        <strain evidence="2">Duluth1</strain>
        <tissue evidence="2">Whole animal</tissue>
    </source>
</reference>
<evidence type="ECO:0000313" key="3">
    <source>
        <dbReference type="Proteomes" id="UP000828390"/>
    </source>
</evidence>